<keyword evidence="3 5" id="KW-0808">Transferase</keyword>
<dbReference type="GO" id="GO:0102970">
    <property type="term" value="F:7-deoxyloganetic acid glucosyltransferase activity"/>
    <property type="evidence" value="ECO:0007669"/>
    <property type="project" value="UniProtKB-EC"/>
</dbReference>
<dbReference type="PROSITE" id="PS00375">
    <property type="entry name" value="UDPGT"/>
    <property type="match status" value="1"/>
</dbReference>
<dbReference type="EC" id="2.4.1.-" evidence="6"/>
<dbReference type="AlphaFoldDB" id="A0A5B7A2C4"/>
<evidence type="ECO:0000256" key="3">
    <source>
        <dbReference type="ARBA" id="ARBA00022679"/>
    </source>
</evidence>
<keyword evidence="2 5" id="KW-0328">Glycosyltransferase</keyword>
<evidence type="ECO:0000256" key="4">
    <source>
        <dbReference type="ARBA" id="ARBA00051827"/>
    </source>
</evidence>
<gene>
    <name evidence="7" type="ORF">Din_020240</name>
</gene>
<dbReference type="GO" id="GO:0080044">
    <property type="term" value="F:quercetin 7-O-glucosyltransferase activity"/>
    <property type="evidence" value="ECO:0007669"/>
    <property type="project" value="TreeGrafter"/>
</dbReference>
<dbReference type="InterPro" id="IPR002213">
    <property type="entry name" value="UDP_glucos_trans"/>
</dbReference>
<dbReference type="SUPFAM" id="SSF53756">
    <property type="entry name" value="UDP-Glycosyltransferase/glycogen phosphorylase"/>
    <property type="match status" value="1"/>
</dbReference>
<name>A0A5B7A2C4_DAVIN</name>
<dbReference type="Gene3D" id="3.40.50.2000">
    <property type="entry name" value="Glycogen Phosphorylase B"/>
    <property type="match status" value="2"/>
</dbReference>
<dbReference type="PANTHER" id="PTHR11926:SF1392">
    <property type="entry name" value="GLYCOSYLTRANSFERASE"/>
    <property type="match status" value="1"/>
</dbReference>
<dbReference type="Pfam" id="PF00201">
    <property type="entry name" value="UDPGT"/>
    <property type="match status" value="1"/>
</dbReference>
<evidence type="ECO:0000256" key="1">
    <source>
        <dbReference type="ARBA" id="ARBA00009995"/>
    </source>
</evidence>
<sequence length="485" mass="54681">MDQRSLPPHVLIFPFPVQGHVNCMLKLADLLCLAGLHVTFLNSEHAHSRLLRYTDVQSRFSRYPGFRFETISDGLPADHPRSGDRVREMFASIQAITKPLFREMVISGHRSSDTTRSSPPVTCIISDGIMCFTIDVAEELRIPIISFRPVSASCFWAFFCIPKLIEVGDLPIKGEDDMDRLLSSVPGMESFLRLRDLPSFCRVNDLTDPGLQLVTTETQQTIRANGLILNTFEDLEEPALSLIRNHLPKLYTIGPLHANLKARVPSETASLPQSSNSLWEEDRTCMTWLDEQPLKSVVYVSFGSMTVVTRDELIEFWYGLVNSGKRFLWVIRPNSVAGESQIPVELMEGTKQRGYMVGWAPQEEVLAHPAIGGFLTHSGWNSTLESIVAGVPMICWPYYADQQVNSRLVGEVWKLGMDMKDTCDRVTVEKMVNDLMELRRDEFVRSANQMAKLASRSVSEGGSSYCNLDCLIEDIKLMSRRVNLN</sequence>
<dbReference type="EMBL" id="GHES01020240">
    <property type="protein sequence ID" value="MPA50799.1"/>
    <property type="molecule type" value="Transcribed_RNA"/>
</dbReference>
<dbReference type="FunFam" id="3.40.50.2000:FF:000065">
    <property type="entry name" value="Glycosyltransferase"/>
    <property type="match status" value="1"/>
</dbReference>
<dbReference type="InterPro" id="IPR035595">
    <property type="entry name" value="UDP_glycos_trans_CS"/>
</dbReference>
<evidence type="ECO:0000313" key="7">
    <source>
        <dbReference type="EMBL" id="MPA50799.1"/>
    </source>
</evidence>
<evidence type="ECO:0000256" key="2">
    <source>
        <dbReference type="ARBA" id="ARBA00022676"/>
    </source>
</evidence>
<accession>A0A5B7A2C4</accession>
<dbReference type="CDD" id="cd03784">
    <property type="entry name" value="GT1_Gtf-like"/>
    <property type="match status" value="1"/>
</dbReference>
<organism evidence="7">
    <name type="scientific">Davidia involucrata</name>
    <name type="common">Dove tree</name>
    <dbReference type="NCBI Taxonomy" id="16924"/>
    <lineage>
        <taxon>Eukaryota</taxon>
        <taxon>Viridiplantae</taxon>
        <taxon>Streptophyta</taxon>
        <taxon>Embryophyta</taxon>
        <taxon>Tracheophyta</taxon>
        <taxon>Spermatophyta</taxon>
        <taxon>Magnoliopsida</taxon>
        <taxon>eudicotyledons</taxon>
        <taxon>Gunneridae</taxon>
        <taxon>Pentapetalae</taxon>
        <taxon>asterids</taxon>
        <taxon>Cornales</taxon>
        <taxon>Nyssaceae</taxon>
        <taxon>Davidia</taxon>
    </lineage>
</organism>
<protein>
    <recommendedName>
        <fullName evidence="6">Glycosyltransferase</fullName>
        <ecNumber evidence="6">2.4.1.-</ecNumber>
    </recommendedName>
</protein>
<reference evidence="7" key="1">
    <citation type="submission" date="2019-08" db="EMBL/GenBank/DDBJ databases">
        <title>Reference gene set and small RNA set construction with multiple tissues from Davidia involucrata Baill.</title>
        <authorList>
            <person name="Yang H."/>
            <person name="Zhou C."/>
            <person name="Li G."/>
            <person name="Wang J."/>
            <person name="Gao P."/>
            <person name="Wang M."/>
            <person name="Wang R."/>
            <person name="Zhao Y."/>
        </authorList>
    </citation>
    <scope>NUCLEOTIDE SEQUENCE</scope>
    <source>
        <tissue evidence="7">Mixed with DoveR01_LX</tissue>
    </source>
</reference>
<dbReference type="PANTHER" id="PTHR11926">
    <property type="entry name" value="GLUCOSYL/GLUCURONOSYL TRANSFERASES"/>
    <property type="match status" value="1"/>
</dbReference>
<evidence type="ECO:0000256" key="6">
    <source>
        <dbReference type="RuleBase" id="RU362057"/>
    </source>
</evidence>
<evidence type="ECO:0000256" key="5">
    <source>
        <dbReference type="RuleBase" id="RU003718"/>
    </source>
</evidence>
<proteinExistence type="inferred from homology"/>
<comment type="similarity">
    <text evidence="1 5">Belongs to the UDP-glycosyltransferase family.</text>
</comment>
<comment type="catalytic activity">
    <reaction evidence="4">
        <text>7-deoxyloganetate + UDP-alpha-D-glucose = 7-deoxyloganate + UDP + H(+)</text>
        <dbReference type="Rhea" id="RHEA:39895"/>
        <dbReference type="ChEBI" id="CHEBI:15378"/>
        <dbReference type="ChEBI" id="CHEBI:58223"/>
        <dbReference type="ChEBI" id="CHEBI:58885"/>
        <dbReference type="ChEBI" id="CHEBI:76844"/>
        <dbReference type="ChEBI" id="CHEBI:76846"/>
        <dbReference type="EC" id="2.4.1.323"/>
    </reaction>
</comment>
<dbReference type="GO" id="GO:0080043">
    <property type="term" value="F:quercetin 3-O-glucosyltransferase activity"/>
    <property type="evidence" value="ECO:0007669"/>
    <property type="project" value="TreeGrafter"/>
</dbReference>
<dbReference type="FunFam" id="3.40.50.2000:FF:000040">
    <property type="entry name" value="UDP-glycosyltransferase 76C1"/>
    <property type="match status" value="1"/>
</dbReference>